<evidence type="ECO:0000313" key="4">
    <source>
        <dbReference type="Proteomes" id="UP000747542"/>
    </source>
</evidence>
<evidence type="ECO:0000313" key="3">
    <source>
        <dbReference type="EMBL" id="KAG7154445.1"/>
    </source>
</evidence>
<dbReference type="SUPFAM" id="SSF57424">
    <property type="entry name" value="LDL receptor-like module"/>
    <property type="match status" value="1"/>
</dbReference>
<dbReference type="CDD" id="cd00112">
    <property type="entry name" value="LDLa"/>
    <property type="match status" value="1"/>
</dbReference>
<keyword evidence="3" id="KW-0675">Receptor</keyword>
<dbReference type="SMART" id="SM00192">
    <property type="entry name" value="LDLa"/>
    <property type="match status" value="1"/>
</dbReference>
<comment type="caution">
    <text evidence="2">Lacks conserved residue(s) required for the propagation of feature annotation.</text>
</comment>
<keyword evidence="1 2" id="KW-1015">Disulfide bond</keyword>
<sequence>MAGWYGVWGRQEEVWQWSLCGQAAVPSRRGTGLFQCGSGPCLPHSMLCDGEVQCPLTWDDEDNCRKSDVCLLKRSHARRPPLTVSART</sequence>
<reference evidence="3" key="1">
    <citation type="journal article" date="2021" name="Sci. Adv.">
        <title>The American lobster genome reveals insights on longevity, neural, and immune adaptations.</title>
        <authorList>
            <person name="Polinski J.M."/>
            <person name="Zimin A.V."/>
            <person name="Clark K.F."/>
            <person name="Kohn A.B."/>
            <person name="Sadowski N."/>
            <person name="Timp W."/>
            <person name="Ptitsyn A."/>
            <person name="Khanna P."/>
            <person name="Romanova D.Y."/>
            <person name="Williams P."/>
            <person name="Greenwood S.J."/>
            <person name="Moroz L.L."/>
            <person name="Walt D.R."/>
            <person name="Bodnar A.G."/>
        </authorList>
    </citation>
    <scope>NUCLEOTIDE SEQUENCE</scope>
    <source>
        <strain evidence="3">GMGI-L3</strain>
    </source>
</reference>
<keyword evidence="4" id="KW-1185">Reference proteome</keyword>
<dbReference type="AlphaFoldDB" id="A0A8J5MKD8"/>
<dbReference type="EMBL" id="JAHLQT010044460">
    <property type="protein sequence ID" value="KAG7154445.1"/>
    <property type="molecule type" value="Genomic_DNA"/>
</dbReference>
<name>A0A8J5MKD8_HOMAM</name>
<dbReference type="Gene3D" id="4.10.400.10">
    <property type="entry name" value="Low-density Lipoprotein Receptor"/>
    <property type="match status" value="1"/>
</dbReference>
<dbReference type="InterPro" id="IPR036055">
    <property type="entry name" value="LDL_receptor-like_sf"/>
</dbReference>
<dbReference type="PROSITE" id="PS50068">
    <property type="entry name" value="LDLRA_2"/>
    <property type="match status" value="1"/>
</dbReference>
<dbReference type="InterPro" id="IPR002172">
    <property type="entry name" value="LDrepeatLR_classA_rpt"/>
</dbReference>
<dbReference type="Proteomes" id="UP000747542">
    <property type="component" value="Unassembled WGS sequence"/>
</dbReference>
<dbReference type="Pfam" id="PF00057">
    <property type="entry name" value="Ldl_recept_a"/>
    <property type="match status" value="1"/>
</dbReference>
<protein>
    <submittedName>
        <fullName evidence="3">Putative Low-density lipoprotein receptor domain class A-containing protein 1</fullName>
    </submittedName>
</protein>
<evidence type="ECO:0000256" key="2">
    <source>
        <dbReference type="PROSITE-ProRule" id="PRU00124"/>
    </source>
</evidence>
<comment type="caution">
    <text evidence="3">The sequence shown here is derived from an EMBL/GenBank/DDBJ whole genome shotgun (WGS) entry which is preliminary data.</text>
</comment>
<keyword evidence="3" id="KW-0449">Lipoprotein</keyword>
<dbReference type="InterPro" id="IPR023415">
    <property type="entry name" value="LDLR_class-A_CS"/>
</dbReference>
<feature type="disulfide bond" evidence="2">
    <location>
        <begin position="36"/>
        <end position="54"/>
    </location>
</feature>
<proteinExistence type="predicted"/>
<organism evidence="3 4">
    <name type="scientific">Homarus americanus</name>
    <name type="common">American lobster</name>
    <dbReference type="NCBI Taxonomy" id="6706"/>
    <lineage>
        <taxon>Eukaryota</taxon>
        <taxon>Metazoa</taxon>
        <taxon>Ecdysozoa</taxon>
        <taxon>Arthropoda</taxon>
        <taxon>Crustacea</taxon>
        <taxon>Multicrustacea</taxon>
        <taxon>Malacostraca</taxon>
        <taxon>Eumalacostraca</taxon>
        <taxon>Eucarida</taxon>
        <taxon>Decapoda</taxon>
        <taxon>Pleocyemata</taxon>
        <taxon>Astacidea</taxon>
        <taxon>Nephropoidea</taxon>
        <taxon>Nephropidae</taxon>
        <taxon>Homarus</taxon>
    </lineage>
</organism>
<dbReference type="PROSITE" id="PS01209">
    <property type="entry name" value="LDLRA_1"/>
    <property type="match status" value="1"/>
</dbReference>
<accession>A0A8J5MKD8</accession>
<evidence type="ECO:0000256" key="1">
    <source>
        <dbReference type="ARBA" id="ARBA00023157"/>
    </source>
</evidence>
<gene>
    <name evidence="3" type="ORF">Hamer_G018186</name>
</gene>